<dbReference type="InterPro" id="IPR050600">
    <property type="entry name" value="SETD3_SETD6_MTase"/>
</dbReference>
<dbReference type="Proteomes" id="UP000235388">
    <property type="component" value="Unassembled WGS sequence"/>
</dbReference>
<dbReference type="GO" id="GO:0016279">
    <property type="term" value="F:protein-lysine N-methyltransferase activity"/>
    <property type="evidence" value="ECO:0007669"/>
    <property type="project" value="TreeGrafter"/>
</dbReference>
<protein>
    <submittedName>
        <fullName evidence="1">Uncharacterized protein</fullName>
    </submittedName>
</protein>
<dbReference type="EMBL" id="PGCJ01001029">
    <property type="protein sequence ID" value="PLW11187.1"/>
    <property type="molecule type" value="Genomic_DNA"/>
</dbReference>
<reference evidence="1 2" key="1">
    <citation type="submission" date="2017-11" db="EMBL/GenBank/DDBJ databases">
        <title>De novo assembly and phasing of dikaryotic genomes from two isolates of Puccinia coronata f. sp. avenae, the causal agent of oat crown rust.</title>
        <authorList>
            <person name="Miller M.E."/>
            <person name="Zhang Y."/>
            <person name="Omidvar V."/>
            <person name="Sperschneider J."/>
            <person name="Schwessinger B."/>
            <person name="Raley C."/>
            <person name="Palmer J.M."/>
            <person name="Garnica D."/>
            <person name="Upadhyaya N."/>
            <person name="Rathjen J."/>
            <person name="Taylor J.M."/>
            <person name="Park R.F."/>
            <person name="Dodds P.N."/>
            <person name="Hirsch C.D."/>
            <person name="Kianian S.F."/>
            <person name="Figueroa M."/>
        </authorList>
    </citation>
    <scope>NUCLEOTIDE SEQUENCE [LARGE SCALE GENOMIC DNA]</scope>
    <source>
        <strain evidence="1">12NC29</strain>
    </source>
</reference>
<dbReference type="SUPFAM" id="SSF82199">
    <property type="entry name" value="SET domain"/>
    <property type="match status" value="1"/>
</dbReference>
<dbReference type="PANTHER" id="PTHR13271">
    <property type="entry name" value="UNCHARACTERIZED PUTATIVE METHYLTRANSFERASE"/>
    <property type="match status" value="1"/>
</dbReference>
<comment type="caution">
    <text evidence="1">The sequence shown here is derived from an EMBL/GenBank/DDBJ whole genome shotgun (WGS) entry which is preliminary data.</text>
</comment>
<dbReference type="OrthoDB" id="42889at2759"/>
<accession>A0A2N5SD51</accession>
<gene>
    <name evidence="1" type="ORF">PCANC_18789</name>
</gene>
<sequence length="580" mass="64562">MATARCATAGSVITGGSERCVDTPLGMWLARTGAGAGFHPGLVFGGGEGHEEDPASRSRRHMGRAIYADRIIRQEEVLASCAVHAVISRQTSLERITALIRRLQDGRVESQDMGVTGGKPSDQILGPGEDSVLTQFLDRTVISLYLLLTQIALRSHSVEQGATGRSCEADHQSDIYQLLDELFSFHHEYVRLLPRTEDLLTPLFWTETELDTLGPFSLLHAVDQQKTLWTGEYASLLLHLQDLSPALHRLVARHASCQDYVWASTIVTSRSFPSTLLANTSHASGPPGDHDANQPTLRASETAPILLPGVDIFNHKRGSKIEWRSVRNQPDTHRIEIVSLEEQIPKGDQVFNNYGAKSTAELILGYGFVLDEQDWEAGGRANPDDVYSIKLTRPPPDQEQTYSQFVGEVFGHFSADELTHYVRSATTTGQDHHRIPALLLAQLRVSVVSLDQDVQILQQRLQHPLSHASSSSPGTFAACFLHVMQDKISWQNELDCLDCLRALVEHKLGTTRAALLHRRGDGEWERVRASVRRMIEVYQQGQLQILEDTLTFIERCLDDTLEKAVDDGFQVPDEEEEEGY</sequence>
<organism evidence="1 2">
    <name type="scientific">Puccinia coronata f. sp. avenae</name>
    <dbReference type="NCBI Taxonomy" id="200324"/>
    <lineage>
        <taxon>Eukaryota</taxon>
        <taxon>Fungi</taxon>
        <taxon>Dikarya</taxon>
        <taxon>Basidiomycota</taxon>
        <taxon>Pucciniomycotina</taxon>
        <taxon>Pucciniomycetes</taxon>
        <taxon>Pucciniales</taxon>
        <taxon>Pucciniaceae</taxon>
        <taxon>Puccinia</taxon>
    </lineage>
</organism>
<evidence type="ECO:0000313" key="2">
    <source>
        <dbReference type="Proteomes" id="UP000235388"/>
    </source>
</evidence>
<dbReference type="AlphaFoldDB" id="A0A2N5SD51"/>
<dbReference type="GO" id="GO:0005634">
    <property type="term" value="C:nucleus"/>
    <property type="evidence" value="ECO:0007669"/>
    <property type="project" value="TreeGrafter"/>
</dbReference>
<dbReference type="InterPro" id="IPR046341">
    <property type="entry name" value="SET_dom_sf"/>
</dbReference>
<dbReference type="Gene3D" id="3.90.1410.10">
    <property type="entry name" value="set domain protein methyltransferase, domain 1"/>
    <property type="match status" value="1"/>
</dbReference>
<dbReference type="STRING" id="200324.A0A2N5SD51"/>
<name>A0A2N5SD51_9BASI</name>
<dbReference type="PANTHER" id="PTHR13271:SF34">
    <property type="entry name" value="N-LYSINE METHYLTRANSFERASE SETD6"/>
    <property type="match status" value="1"/>
</dbReference>
<proteinExistence type="predicted"/>
<evidence type="ECO:0000313" key="1">
    <source>
        <dbReference type="EMBL" id="PLW11187.1"/>
    </source>
</evidence>
<keyword evidence="2" id="KW-1185">Reference proteome</keyword>